<evidence type="ECO:0000256" key="3">
    <source>
        <dbReference type="ARBA" id="ARBA00023134"/>
    </source>
</evidence>
<dbReference type="PANTHER" id="PTHR10903">
    <property type="entry name" value="GTPASE, IMAP FAMILY MEMBER-RELATED"/>
    <property type="match status" value="1"/>
</dbReference>
<dbReference type="Pfam" id="PF04548">
    <property type="entry name" value="AIG1"/>
    <property type="match status" value="1"/>
</dbReference>
<reference evidence="6" key="3">
    <citation type="submission" date="2025-09" db="UniProtKB">
        <authorList>
            <consortium name="Ensembl"/>
        </authorList>
    </citation>
    <scope>IDENTIFICATION</scope>
</reference>
<feature type="compositionally biased region" description="Polar residues" evidence="4">
    <location>
        <begin position="188"/>
        <end position="199"/>
    </location>
</feature>
<dbReference type="Gene3D" id="3.40.50.300">
    <property type="entry name" value="P-loop containing nucleotide triphosphate hydrolases"/>
    <property type="match status" value="1"/>
</dbReference>
<evidence type="ECO:0000313" key="6">
    <source>
        <dbReference type="Ensembl" id="ENSSFOP00015049673.1"/>
    </source>
</evidence>
<keyword evidence="2" id="KW-0547">Nucleotide-binding</keyword>
<evidence type="ECO:0000256" key="1">
    <source>
        <dbReference type="ARBA" id="ARBA00008535"/>
    </source>
</evidence>
<dbReference type="OrthoDB" id="9982588at2759"/>
<dbReference type="InterPro" id="IPR027417">
    <property type="entry name" value="P-loop_NTPase"/>
</dbReference>
<reference evidence="6 7" key="1">
    <citation type="submission" date="2019-04" db="EMBL/GenBank/DDBJ databases">
        <authorList>
            <consortium name="Wellcome Sanger Institute Data Sharing"/>
        </authorList>
    </citation>
    <scope>NUCLEOTIDE SEQUENCE [LARGE SCALE GENOMIC DNA]</scope>
</reference>
<evidence type="ECO:0000259" key="5">
    <source>
        <dbReference type="PROSITE" id="PS51720"/>
    </source>
</evidence>
<dbReference type="PROSITE" id="PS51720">
    <property type="entry name" value="G_AIG1"/>
    <property type="match status" value="1"/>
</dbReference>
<dbReference type="PANTHER" id="PTHR10903:SF107">
    <property type="entry name" value="GTPASE IMAP FAMILY MEMBER 4-LIKE-RELATED"/>
    <property type="match status" value="1"/>
</dbReference>
<accession>A0A8C9VEU7</accession>
<evidence type="ECO:0000256" key="4">
    <source>
        <dbReference type="SAM" id="MobiDB-lite"/>
    </source>
</evidence>
<feature type="domain" description="AIG1-type G" evidence="5">
    <location>
        <begin position="1"/>
        <end position="211"/>
    </location>
</feature>
<dbReference type="GO" id="GO:0005525">
    <property type="term" value="F:GTP binding"/>
    <property type="evidence" value="ECO:0007669"/>
    <property type="project" value="UniProtKB-KW"/>
</dbReference>
<organism evidence="6 7">
    <name type="scientific">Scleropages formosus</name>
    <name type="common">Asian bonytongue</name>
    <name type="synonym">Osteoglossum formosum</name>
    <dbReference type="NCBI Taxonomy" id="113540"/>
    <lineage>
        <taxon>Eukaryota</taxon>
        <taxon>Metazoa</taxon>
        <taxon>Chordata</taxon>
        <taxon>Craniata</taxon>
        <taxon>Vertebrata</taxon>
        <taxon>Euteleostomi</taxon>
        <taxon>Actinopterygii</taxon>
        <taxon>Neopterygii</taxon>
        <taxon>Teleostei</taxon>
        <taxon>Osteoglossocephala</taxon>
        <taxon>Osteoglossomorpha</taxon>
        <taxon>Osteoglossiformes</taxon>
        <taxon>Osteoglossidae</taxon>
        <taxon>Scleropages</taxon>
    </lineage>
</organism>
<dbReference type="InterPro" id="IPR045058">
    <property type="entry name" value="GIMA/IAN/Toc"/>
</dbReference>
<protein>
    <recommendedName>
        <fullName evidence="5">AIG1-type G domain-containing protein</fullName>
    </recommendedName>
</protein>
<dbReference type="Proteomes" id="UP000694397">
    <property type="component" value="Chromosome 10"/>
</dbReference>
<reference evidence="6" key="2">
    <citation type="submission" date="2025-08" db="UniProtKB">
        <authorList>
            <consortium name="Ensembl"/>
        </authorList>
    </citation>
    <scope>IDENTIFICATION</scope>
</reference>
<proteinExistence type="inferred from homology"/>
<feature type="region of interest" description="Disordered" evidence="4">
    <location>
        <begin position="162"/>
        <end position="218"/>
    </location>
</feature>
<name>A0A8C9VEU7_SCLFO</name>
<keyword evidence="3" id="KW-0342">GTP-binding</keyword>
<keyword evidence="7" id="KW-1185">Reference proteome</keyword>
<dbReference type="Ensembl" id="ENSSFOT00015049266.1">
    <property type="protein sequence ID" value="ENSSFOP00015049673.1"/>
    <property type="gene ID" value="ENSSFOG00015032363.1"/>
</dbReference>
<dbReference type="AlphaFoldDB" id="A0A8C9VEU7"/>
<evidence type="ECO:0000256" key="2">
    <source>
        <dbReference type="ARBA" id="ARBA00022741"/>
    </source>
</evidence>
<comment type="similarity">
    <text evidence="1">Belongs to the TRAFAC class TrmE-Era-EngA-EngB-Septin-like GTPase superfamily. AIG1/Toc34/Toc159-like paraseptin GTPase family. IAN subfamily.</text>
</comment>
<dbReference type="GeneTree" id="ENSGT00940000162556"/>
<sequence>MEMALVLLGRRGSGKSFAANTILGQAAFRAGKHTTCCVVSRGTVAGRRLLLVNAPGWSLFGLSRSAEVREEVACSPFLCPQGPSTFLLTVPVDHFKEQDRQAVEVYMGLLGEAVWQHTLVLFTWGDELRGQRIQEHVKRSGPELQSLLRKCVTALLEKPETWEGNWEPNPATQGARPEGKGTHPGLDASQSQGTPSRTRTPYPPDSRHRSNPPQPCAPPSAGILSQFPLFSCIHFTLYLQKPSRAYCRETSPQHDASTTMLESRDDLCLMNTLCLAYITFGMVTKKLDFVLIRP</sequence>
<evidence type="ECO:0000313" key="7">
    <source>
        <dbReference type="Proteomes" id="UP000694397"/>
    </source>
</evidence>
<dbReference type="SUPFAM" id="SSF52540">
    <property type="entry name" value="P-loop containing nucleoside triphosphate hydrolases"/>
    <property type="match status" value="1"/>
</dbReference>
<dbReference type="InterPro" id="IPR006703">
    <property type="entry name" value="G_AIG1"/>
</dbReference>